<feature type="domain" description="EF-hand" evidence="2">
    <location>
        <begin position="57"/>
        <end position="92"/>
    </location>
</feature>
<dbReference type="PROSITE" id="PS00018">
    <property type="entry name" value="EF_HAND_1"/>
    <property type="match status" value="2"/>
</dbReference>
<dbReference type="EMBL" id="JAODUO010000537">
    <property type="protein sequence ID" value="KAK2178599.1"/>
    <property type="molecule type" value="Genomic_DNA"/>
</dbReference>
<protein>
    <recommendedName>
        <fullName evidence="2">EF-hand domain-containing protein</fullName>
    </recommendedName>
</protein>
<gene>
    <name evidence="3" type="ORF">NP493_538g04010</name>
</gene>
<dbReference type="PROSITE" id="PS50222">
    <property type="entry name" value="EF_HAND_2"/>
    <property type="match status" value="2"/>
</dbReference>
<dbReference type="InterPro" id="IPR002048">
    <property type="entry name" value="EF_hand_dom"/>
</dbReference>
<dbReference type="SMART" id="SM00054">
    <property type="entry name" value="EFh"/>
    <property type="match status" value="3"/>
</dbReference>
<dbReference type="Pfam" id="PF13499">
    <property type="entry name" value="EF-hand_7"/>
    <property type="match status" value="1"/>
</dbReference>
<evidence type="ECO:0000313" key="3">
    <source>
        <dbReference type="EMBL" id="KAK2178599.1"/>
    </source>
</evidence>
<dbReference type="InterPro" id="IPR018247">
    <property type="entry name" value="EF_Hand_1_Ca_BS"/>
</dbReference>
<name>A0AAD9NT96_RIDPI</name>
<evidence type="ECO:0000259" key="2">
    <source>
        <dbReference type="PROSITE" id="PS50222"/>
    </source>
</evidence>
<dbReference type="InterPro" id="IPR011992">
    <property type="entry name" value="EF-hand-dom_pair"/>
</dbReference>
<keyword evidence="4" id="KW-1185">Reference proteome</keyword>
<dbReference type="Gene3D" id="1.10.238.10">
    <property type="entry name" value="EF-hand"/>
    <property type="match status" value="1"/>
</dbReference>
<dbReference type="Proteomes" id="UP001209878">
    <property type="component" value="Unassembled WGS sequence"/>
</dbReference>
<reference evidence="3" key="1">
    <citation type="journal article" date="2023" name="Mol. Biol. Evol.">
        <title>Third-Generation Sequencing Reveals the Adaptive Role of the Epigenome in Three Deep-Sea Polychaetes.</title>
        <authorList>
            <person name="Perez M."/>
            <person name="Aroh O."/>
            <person name="Sun Y."/>
            <person name="Lan Y."/>
            <person name="Juniper S.K."/>
            <person name="Young C.R."/>
            <person name="Angers B."/>
            <person name="Qian P.Y."/>
        </authorList>
    </citation>
    <scope>NUCLEOTIDE SEQUENCE</scope>
    <source>
        <strain evidence="3">R07B-5</strain>
    </source>
</reference>
<evidence type="ECO:0000313" key="4">
    <source>
        <dbReference type="Proteomes" id="UP001209878"/>
    </source>
</evidence>
<comment type="caution">
    <text evidence="3">The sequence shown here is derived from an EMBL/GenBank/DDBJ whole genome shotgun (WGS) entry which is preliminary data.</text>
</comment>
<sequence length="132" mass="14593">MADAELLGKLFDKADKDGDGTLSKSEIQEIFKVFDTAGSGKVSKESFLSTYQTVFGGSAENAEKVFTKLDKDGSGDVTAEELFDLFGQLDTEGTIDWYLTIIAQAFAFFIKESTGKLTRDEFITRYQKLVSQ</sequence>
<dbReference type="AlphaFoldDB" id="A0AAD9NT96"/>
<evidence type="ECO:0000256" key="1">
    <source>
        <dbReference type="ARBA" id="ARBA00022837"/>
    </source>
</evidence>
<organism evidence="3 4">
    <name type="scientific">Ridgeia piscesae</name>
    <name type="common">Tubeworm</name>
    <dbReference type="NCBI Taxonomy" id="27915"/>
    <lineage>
        <taxon>Eukaryota</taxon>
        <taxon>Metazoa</taxon>
        <taxon>Spiralia</taxon>
        <taxon>Lophotrochozoa</taxon>
        <taxon>Annelida</taxon>
        <taxon>Polychaeta</taxon>
        <taxon>Sedentaria</taxon>
        <taxon>Canalipalpata</taxon>
        <taxon>Sabellida</taxon>
        <taxon>Siboglinidae</taxon>
        <taxon>Ridgeia</taxon>
    </lineage>
</organism>
<feature type="domain" description="EF-hand" evidence="2">
    <location>
        <begin position="2"/>
        <end position="37"/>
    </location>
</feature>
<keyword evidence="1" id="KW-0106">Calcium</keyword>
<proteinExistence type="predicted"/>
<accession>A0AAD9NT96</accession>
<dbReference type="SUPFAM" id="SSF47473">
    <property type="entry name" value="EF-hand"/>
    <property type="match status" value="1"/>
</dbReference>
<dbReference type="GO" id="GO:0005509">
    <property type="term" value="F:calcium ion binding"/>
    <property type="evidence" value="ECO:0007669"/>
    <property type="project" value="InterPro"/>
</dbReference>